<keyword evidence="1" id="KW-1133">Transmembrane helix</keyword>
<dbReference type="AlphaFoldDB" id="A0A1H8AQW8"/>
<dbReference type="OrthoDB" id="664536at2"/>
<gene>
    <name evidence="2" type="ORF">SAMN05192583_0988</name>
</gene>
<protein>
    <recommendedName>
        <fullName evidence="4">DUF4337 domain-containing protein</fullName>
    </recommendedName>
</protein>
<dbReference type="InterPro" id="IPR025570">
    <property type="entry name" value="DUF4337"/>
</dbReference>
<reference evidence="3" key="1">
    <citation type="submission" date="2016-10" db="EMBL/GenBank/DDBJ databases">
        <authorList>
            <person name="Varghese N."/>
            <person name="Submissions S."/>
        </authorList>
    </citation>
    <scope>NUCLEOTIDE SEQUENCE [LARGE SCALE GENOMIC DNA]</scope>
    <source>
        <strain evidence="3">S6-262</strain>
    </source>
</reference>
<dbReference type="Pfam" id="PF14235">
    <property type="entry name" value="DUF4337"/>
    <property type="match status" value="1"/>
</dbReference>
<proteinExistence type="predicted"/>
<keyword evidence="1" id="KW-0472">Membrane</keyword>
<organism evidence="2 3">
    <name type="scientific">Sphingomonas gellani</name>
    <dbReference type="NCBI Taxonomy" id="1166340"/>
    <lineage>
        <taxon>Bacteria</taxon>
        <taxon>Pseudomonadati</taxon>
        <taxon>Pseudomonadota</taxon>
        <taxon>Alphaproteobacteria</taxon>
        <taxon>Sphingomonadales</taxon>
        <taxon>Sphingomonadaceae</taxon>
        <taxon>Sphingomonas</taxon>
    </lineage>
</organism>
<keyword evidence="1" id="KW-0812">Transmembrane</keyword>
<evidence type="ECO:0000313" key="2">
    <source>
        <dbReference type="EMBL" id="SEM72199.1"/>
    </source>
</evidence>
<dbReference type="EMBL" id="FOCF01000002">
    <property type="protein sequence ID" value="SEM72199.1"/>
    <property type="molecule type" value="Genomic_DNA"/>
</dbReference>
<feature type="transmembrane region" description="Helical" evidence="1">
    <location>
        <begin position="156"/>
        <end position="178"/>
    </location>
</feature>
<keyword evidence="3" id="KW-1185">Reference proteome</keyword>
<name>A0A1H8AQW8_9SPHN</name>
<sequence>MEIEVSAEAKDKRLNRAVAITVVALSVLMGLGNIKDGNIVQAMDQAKADSVDHWNEYQATRTKAHIARTARTEIAIIAASPASAAAARPTLAGLDADIAKYTAEAPKIAADAKAFADRYDALNVHDDQFDASEALLSTAISVAAVAALVESPWVLAVAWLFGLAGIVMSVCGFAALPFHPDILSTLLG</sequence>
<evidence type="ECO:0008006" key="4">
    <source>
        <dbReference type="Google" id="ProtNLM"/>
    </source>
</evidence>
<feature type="transmembrane region" description="Helical" evidence="1">
    <location>
        <begin position="17"/>
        <end position="34"/>
    </location>
</feature>
<dbReference type="RefSeq" id="WP_093664365.1">
    <property type="nucleotide sequence ID" value="NZ_FOCF01000002.1"/>
</dbReference>
<evidence type="ECO:0000256" key="1">
    <source>
        <dbReference type="SAM" id="Phobius"/>
    </source>
</evidence>
<accession>A0A1H8AQW8</accession>
<dbReference type="Proteomes" id="UP000199206">
    <property type="component" value="Unassembled WGS sequence"/>
</dbReference>
<evidence type="ECO:0000313" key="3">
    <source>
        <dbReference type="Proteomes" id="UP000199206"/>
    </source>
</evidence>